<gene>
    <name evidence="1" type="ORF">Pint_31059</name>
</gene>
<evidence type="ECO:0000313" key="1">
    <source>
        <dbReference type="EMBL" id="KAJ0020160.1"/>
    </source>
</evidence>
<dbReference type="Proteomes" id="UP001163603">
    <property type="component" value="Chromosome 11"/>
</dbReference>
<dbReference type="EMBL" id="CM047746">
    <property type="protein sequence ID" value="KAJ0020160.1"/>
    <property type="molecule type" value="Genomic_DNA"/>
</dbReference>
<reference evidence="2" key="1">
    <citation type="journal article" date="2023" name="G3 (Bethesda)">
        <title>Genome assembly and association tests identify interacting loci associated with vigor, precocity, and sex in interspecific pistachio rootstocks.</title>
        <authorList>
            <person name="Palmer W."/>
            <person name="Jacygrad E."/>
            <person name="Sagayaradj S."/>
            <person name="Cavanaugh K."/>
            <person name="Han R."/>
            <person name="Bertier L."/>
            <person name="Beede B."/>
            <person name="Kafkas S."/>
            <person name="Golino D."/>
            <person name="Preece J."/>
            <person name="Michelmore R."/>
        </authorList>
    </citation>
    <scope>NUCLEOTIDE SEQUENCE [LARGE SCALE GENOMIC DNA]</scope>
</reference>
<organism evidence="1 2">
    <name type="scientific">Pistacia integerrima</name>
    <dbReference type="NCBI Taxonomy" id="434235"/>
    <lineage>
        <taxon>Eukaryota</taxon>
        <taxon>Viridiplantae</taxon>
        <taxon>Streptophyta</taxon>
        <taxon>Embryophyta</taxon>
        <taxon>Tracheophyta</taxon>
        <taxon>Spermatophyta</taxon>
        <taxon>Magnoliopsida</taxon>
        <taxon>eudicotyledons</taxon>
        <taxon>Gunneridae</taxon>
        <taxon>Pentapetalae</taxon>
        <taxon>rosids</taxon>
        <taxon>malvids</taxon>
        <taxon>Sapindales</taxon>
        <taxon>Anacardiaceae</taxon>
        <taxon>Pistacia</taxon>
    </lineage>
</organism>
<keyword evidence="2" id="KW-1185">Reference proteome</keyword>
<name>A0ACC0XLR0_9ROSI</name>
<protein>
    <submittedName>
        <fullName evidence="1">Uncharacterized protein</fullName>
    </submittedName>
</protein>
<proteinExistence type="predicted"/>
<sequence length="73" mass="8028">MDAMLCLSLPIRGHNLDGGMIELPLGPHKDLDVYEMNVRAFTTDESSGLDPDIHGSYLGFIEKVILLCIEPIS</sequence>
<evidence type="ECO:0000313" key="2">
    <source>
        <dbReference type="Proteomes" id="UP001163603"/>
    </source>
</evidence>
<comment type="caution">
    <text evidence="1">The sequence shown here is derived from an EMBL/GenBank/DDBJ whole genome shotgun (WGS) entry which is preliminary data.</text>
</comment>
<accession>A0ACC0XLR0</accession>